<sequence>MGLVCHEDGVEKDLRSLEEDLVGVERPLRNLGFVSILSNEVGWFDLDENNTGSLTSILAANATLVRSALADRLSTIVQNLSLIATAFVISFTLSWRIAAVVVATLPLLVGASITEGFGGDYNCAYAKATSLAREAIANIRTVAAFGAEDRISLQFASELNHPNKKAVLRGHVSGFFYGLSQFFFILFLCTRPLVCISSNQAQKL</sequence>
<feature type="transmembrane region" description="Helical" evidence="5">
    <location>
        <begin position="175"/>
        <end position="194"/>
    </location>
</feature>
<accession>A0A2P6PZA7</accession>
<comment type="caution">
    <text evidence="7">The sequence shown here is derived from an EMBL/GenBank/DDBJ whole genome shotgun (WGS) entry which is preliminary data.</text>
</comment>
<dbReference type="InterPro" id="IPR036640">
    <property type="entry name" value="ABC1_TM_sf"/>
</dbReference>
<dbReference type="Gramene" id="PRQ27239">
    <property type="protein sequence ID" value="PRQ27239"/>
    <property type="gene ID" value="RchiOBHm_Chr6g0303221"/>
</dbReference>
<keyword evidence="2 5" id="KW-0812">Transmembrane</keyword>
<feature type="transmembrane region" description="Helical" evidence="5">
    <location>
        <begin position="82"/>
        <end position="109"/>
    </location>
</feature>
<dbReference type="PROSITE" id="PS50929">
    <property type="entry name" value="ABC_TM1F"/>
    <property type="match status" value="1"/>
</dbReference>
<dbReference type="GO" id="GO:0140359">
    <property type="term" value="F:ABC-type transporter activity"/>
    <property type="evidence" value="ECO:0007669"/>
    <property type="project" value="InterPro"/>
</dbReference>
<organism evidence="7 8">
    <name type="scientific">Rosa chinensis</name>
    <name type="common">China rose</name>
    <dbReference type="NCBI Taxonomy" id="74649"/>
    <lineage>
        <taxon>Eukaryota</taxon>
        <taxon>Viridiplantae</taxon>
        <taxon>Streptophyta</taxon>
        <taxon>Embryophyta</taxon>
        <taxon>Tracheophyta</taxon>
        <taxon>Spermatophyta</taxon>
        <taxon>Magnoliopsida</taxon>
        <taxon>eudicotyledons</taxon>
        <taxon>Gunneridae</taxon>
        <taxon>Pentapetalae</taxon>
        <taxon>rosids</taxon>
        <taxon>fabids</taxon>
        <taxon>Rosales</taxon>
        <taxon>Rosaceae</taxon>
        <taxon>Rosoideae</taxon>
        <taxon>Rosoideae incertae sedis</taxon>
        <taxon>Rosa</taxon>
    </lineage>
</organism>
<dbReference type="PANTHER" id="PTHR24221">
    <property type="entry name" value="ATP-BINDING CASSETTE SUB-FAMILY B"/>
    <property type="match status" value="1"/>
</dbReference>
<evidence type="ECO:0000256" key="2">
    <source>
        <dbReference type="ARBA" id="ARBA00022692"/>
    </source>
</evidence>
<dbReference type="OMA" id="HCVVFMS"/>
<keyword evidence="4 5" id="KW-0472">Membrane</keyword>
<keyword evidence="7" id="KW-0378">Hydrolase</keyword>
<dbReference type="Proteomes" id="UP000238479">
    <property type="component" value="Chromosome 6"/>
</dbReference>
<dbReference type="InterPro" id="IPR011527">
    <property type="entry name" value="ABC1_TM_dom"/>
</dbReference>
<dbReference type="GO" id="GO:0016020">
    <property type="term" value="C:membrane"/>
    <property type="evidence" value="ECO:0007669"/>
    <property type="project" value="UniProtKB-SubCell"/>
</dbReference>
<comment type="subcellular location">
    <subcellularLocation>
        <location evidence="1">Membrane</location>
        <topology evidence="1">Multi-pass membrane protein</topology>
    </subcellularLocation>
</comment>
<dbReference type="SUPFAM" id="SSF90123">
    <property type="entry name" value="ABC transporter transmembrane region"/>
    <property type="match status" value="1"/>
</dbReference>
<proteinExistence type="predicted"/>
<evidence type="ECO:0000256" key="4">
    <source>
        <dbReference type="ARBA" id="ARBA00023136"/>
    </source>
</evidence>
<gene>
    <name evidence="7" type="ORF">RchiOBHm_Chr6g0303221</name>
</gene>
<dbReference type="EC" id="3.6.3.44" evidence="7"/>
<name>A0A2P6PZA7_ROSCH</name>
<dbReference type="PANTHER" id="PTHR24221:SF415">
    <property type="entry name" value="ABC TRANSPORTER B FAMILY MEMBER 13-RELATED"/>
    <property type="match status" value="1"/>
</dbReference>
<dbReference type="EMBL" id="PDCK01000044">
    <property type="protein sequence ID" value="PRQ27239.1"/>
    <property type="molecule type" value="Genomic_DNA"/>
</dbReference>
<dbReference type="GO" id="GO:0016787">
    <property type="term" value="F:hydrolase activity"/>
    <property type="evidence" value="ECO:0007669"/>
    <property type="project" value="UniProtKB-KW"/>
</dbReference>
<dbReference type="GO" id="GO:0005524">
    <property type="term" value="F:ATP binding"/>
    <property type="evidence" value="ECO:0007669"/>
    <property type="project" value="InterPro"/>
</dbReference>
<protein>
    <submittedName>
        <fullName evidence="7">Putative xenobiotic-transporting ATPase</fullName>
        <ecNumber evidence="7">3.6.3.44</ecNumber>
    </submittedName>
</protein>
<evidence type="ECO:0000256" key="1">
    <source>
        <dbReference type="ARBA" id="ARBA00004141"/>
    </source>
</evidence>
<dbReference type="AlphaFoldDB" id="A0A2P6PZA7"/>
<keyword evidence="3 5" id="KW-1133">Transmembrane helix</keyword>
<evidence type="ECO:0000259" key="6">
    <source>
        <dbReference type="PROSITE" id="PS50929"/>
    </source>
</evidence>
<evidence type="ECO:0000313" key="8">
    <source>
        <dbReference type="Proteomes" id="UP000238479"/>
    </source>
</evidence>
<evidence type="ECO:0000256" key="3">
    <source>
        <dbReference type="ARBA" id="ARBA00022989"/>
    </source>
</evidence>
<evidence type="ECO:0000256" key="5">
    <source>
        <dbReference type="SAM" id="Phobius"/>
    </source>
</evidence>
<dbReference type="InterPro" id="IPR039421">
    <property type="entry name" value="Type_1_exporter"/>
</dbReference>
<keyword evidence="8" id="KW-1185">Reference proteome</keyword>
<reference evidence="7 8" key="1">
    <citation type="journal article" date="2018" name="Nat. Genet.">
        <title>The Rosa genome provides new insights in the design of modern roses.</title>
        <authorList>
            <person name="Bendahmane M."/>
        </authorList>
    </citation>
    <scope>NUCLEOTIDE SEQUENCE [LARGE SCALE GENOMIC DNA]</scope>
    <source>
        <strain evidence="8">cv. Old Blush</strain>
    </source>
</reference>
<dbReference type="Pfam" id="PF00664">
    <property type="entry name" value="ABC_membrane"/>
    <property type="match status" value="1"/>
</dbReference>
<feature type="domain" description="ABC transmembrane type-1" evidence="6">
    <location>
        <begin position="28"/>
        <end position="186"/>
    </location>
</feature>
<dbReference type="Gene3D" id="1.20.1560.10">
    <property type="entry name" value="ABC transporter type 1, transmembrane domain"/>
    <property type="match status" value="1"/>
</dbReference>
<evidence type="ECO:0000313" key="7">
    <source>
        <dbReference type="EMBL" id="PRQ27239.1"/>
    </source>
</evidence>